<evidence type="ECO:0000256" key="1">
    <source>
        <dbReference type="SAM" id="MobiDB-lite"/>
    </source>
</evidence>
<sequence>MICMPNLFSDSGHDCVYENSLADCLRVRASLTSRSDVNAPSTRIRRRCSRPNPGTSDYGQIRRGKHQAVLEAMPQRPDRQFGAMTTMHSRTWVRRTQTPDGCDSLPHTQTLPRRDRNVHARTGIHVPKRVIRIVRLSEAM</sequence>
<organism evidence="2 3">
    <name type="scientific">Burkholderia vietnamiensis (strain G4 / LMG 22486)</name>
    <name type="common">Burkholderia cepacia (strain R1808)</name>
    <dbReference type="NCBI Taxonomy" id="269482"/>
    <lineage>
        <taxon>Bacteria</taxon>
        <taxon>Pseudomonadati</taxon>
        <taxon>Pseudomonadota</taxon>
        <taxon>Betaproteobacteria</taxon>
        <taxon>Burkholderiales</taxon>
        <taxon>Burkholderiaceae</taxon>
        <taxon>Burkholderia</taxon>
        <taxon>Burkholderia cepacia complex</taxon>
    </lineage>
</organism>
<protein>
    <submittedName>
        <fullName evidence="2">Uncharacterized protein</fullName>
    </submittedName>
</protein>
<dbReference type="EMBL" id="CP000615">
    <property type="protein sequence ID" value="ABO57900.1"/>
    <property type="molecule type" value="Genomic_DNA"/>
</dbReference>
<dbReference type="AlphaFoldDB" id="A4JNP7"/>
<dbReference type="Proteomes" id="UP000002287">
    <property type="component" value="Chromosome 2"/>
</dbReference>
<feature type="region of interest" description="Disordered" evidence="1">
    <location>
        <begin position="38"/>
        <end position="60"/>
    </location>
</feature>
<dbReference type="KEGG" id="bvi:Bcep1808_4943"/>
<evidence type="ECO:0000313" key="2">
    <source>
        <dbReference type="EMBL" id="ABO57900.1"/>
    </source>
</evidence>
<gene>
    <name evidence="2" type="ordered locus">Bcep1808_4943</name>
</gene>
<name>A4JNP7_BURVG</name>
<reference evidence="3" key="1">
    <citation type="submission" date="2007-03" db="EMBL/GenBank/DDBJ databases">
        <title>Complete sequence of chromosome 2 of Burkholderia vietnamiensis G4.</title>
        <authorList>
            <consortium name="US DOE Joint Genome Institute"/>
            <person name="Copeland A."/>
            <person name="Lucas S."/>
            <person name="Lapidus A."/>
            <person name="Barry K."/>
            <person name="Detter J.C."/>
            <person name="Glavina del Rio T."/>
            <person name="Hammon N."/>
            <person name="Israni S."/>
            <person name="Dalin E."/>
            <person name="Tice H."/>
            <person name="Pitluck S."/>
            <person name="Chain P."/>
            <person name="Malfatti S."/>
            <person name="Shin M."/>
            <person name="Vergez L."/>
            <person name="Schmutz J."/>
            <person name="Larimer F."/>
            <person name="Land M."/>
            <person name="Hauser L."/>
            <person name="Kyrpides N."/>
            <person name="Tiedje J."/>
            <person name="Richardson P."/>
        </authorList>
    </citation>
    <scope>NUCLEOTIDE SEQUENCE [LARGE SCALE GENOMIC DNA]</scope>
    <source>
        <strain evidence="3">G4 / LMG 22486</strain>
    </source>
</reference>
<evidence type="ECO:0000313" key="3">
    <source>
        <dbReference type="Proteomes" id="UP000002287"/>
    </source>
</evidence>
<proteinExistence type="predicted"/>
<dbReference type="HOGENOM" id="CLU_1831396_0_0_4"/>
<accession>A4JNP7</accession>